<keyword evidence="6" id="KW-1185">Reference proteome</keyword>
<evidence type="ECO:0000259" key="4">
    <source>
        <dbReference type="Pfam" id="PF07687"/>
    </source>
</evidence>
<keyword evidence="1" id="KW-0645">Protease</keyword>
<dbReference type="GO" id="GO:0008233">
    <property type="term" value="F:peptidase activity"/>
    <property type="evidence" value="ECO:0007669"/>
    <property type="project" value="UniProtKB-KW"/>
</dbReference>
<dbReference type="PANTHER" id="PTHR43270:SF12">
    <property type="entry name" value="SUCCINYL-DIAMINOPIMELATE DESUCCINYLASE"/>
    <property type="match status" value="1"/>
</dbReference>
<dbReference type="Proteomes" id="UP000460435">
    <property type="component" value="Unassembled WGS sequence"/>
</dbReference>
<sequence>MSDVREAVESLFPSVRADLERLVRIRSVSADPAAADAVQASAEAVADLARGAGAKETEILSVPGGQPAVVARWPAPAGAPTVLLYAHHDVQPTGNPHEWSSPPFEPSERDGRIFGRGAADDKAGVMAHIAALRAFGGAPPVGVTLFVEGEEEIGSPTFSAFLETYRDRLSADVIVVADSVNWSTDVPALTTSLRGLVDCEVELRVLEHAVHSGIFGGPVVDALTCLCRLLATLHDSSGDVAIEGLVSSQAADVDYPVDRFRAESSLLEGVELAGTGSLADRLWAKPALSVIGIDAPSVAESANILIHRARAKISLRLAPGQNPRHALDALREHLTSHVEFGAEVTVTDGPTGAPCVLDTTSPAYQAAVDALTEAFGVEPVQIGMGGSIPFIAEFEEAFPDAPVLVTGVEDPDSRAHGVDESLHIDQFAKVCLAEALFLRRLADR</sequence>
<dbReference type="AlphaFoldDB" id="A0A7K3MBX0"/>
<dbReference type="RefSeq" id="WP_162453507.1">
    <property type="nucleotide sequence ID" value="NZ_WLZY01000014.1"/>
</dbReference>
<proteinExistence type="predicted"/>
<dbReference type="SUPFAM" id="SSF53187">
    <property type="entry name" value="Zn-dependent exopeptidases"/>
    <property type="match status" value="1"/>
</dbReference>
<feature type="domain" description="Peptidase M20 dimerisation" evidence="4">
    <location>
        <begin position="192"/>
        <end position="337"/>
    </location>
</feature>
<dbReference type="Gene3D" id="3.40.630.10">
    <property type="entry name" value="Zn peptidases"/>
    <property type="match status" value="1"/>
</dbReference>
<dbReference type="PANTHER" id="PTHR43270">
    <property type="entry name" value="BETA-ALA-HIS DIPEPTIDASE"/>
    <property type="match status" value="1"/>
</dbReference>
<dbReference type="EMBL" id="WLZY01000014">
    <property type="protein sequence ID" value="NDL60804.1"/>
    <property type="molecule type" value="Genomic_DNA"/>
</dbReference>
<reference evidence="5 6" key="1">
    <citation type="submission" date="2019-11" db="EMBL/GenBank/DDBJ databases">
        <authorList>
            <person name="Li X.-J."/>
            <person name="Feng X.-M."/>
        </authorList>
    </citation>
    <scope>NUCLEOTIDE SEQUENCE [LARGE SCALE GENOMIC DNA]</scope>
    <source>
        <strain evidence="5 6">XMNu-373</strain>
    </source>
</reference>
<evidence type="ECO:0000313" key="5">
    <source>
        <dbReference type="EMBL" id="NDL60804.1"/>
    </source>
</evidence>
<dbReference type="GO" id="GO:0046872">
    <property type="term" value="F:metal ion binding"/>
    <property type="evidence" value="ECO:0007669"/>
    <property type="project" value="UniProtKB-KW"/>
</dbReference>
<keyword evidence="2" id="KW-0479">Metal-binding</keyword>
<comment type="caution">
    <text evidence="5">The sequence shown here is derived from an EMBL/GenBank/DDBJ whole genome shotgun (WGS) entry which is preliminary data.</text>
</comment>
<dbReference type="Gene3D" id="3.30.70.360">
    <property type="match status" value="1"/>
</dbReference>
<name>A0A7K3MBX0_9ACTN</name>
<dbReference type="Pfam" id="PF01546">
    <property type="entry name" value="Peptidase_M20"/>
    <property type="match status" value="1"/>
</dbReference>
<keyword evidence="3 5" id="KW-0378">Hydrolase</keyword>
<dbReference type="NCBIfam" id="NF005914">
    <property type="entry name" value="PRK07907.1"/>
    <property type="match status" value="1"/>
</dbReference>
<dbReference type="InterPro" id="IPR051458">
    <property type="entry name" value="Cyt/Met_Dipeptidase"/>
</dbReference>
<evidence type="ECO:0000313" key="6">
    <source>
        <dbReference type="Proteomes" id="UP000460435"/>
    </source>
</evidence>
<evidence type="ECO:0000256" key="3">
    <source>
        <dbReference type="ARBA" id="ARBA00022801"/>
    </source>
</evidence>
<dbReference type="InterPro" id="IPR002933">
    <property type="entry name" value="Peptidase_M20"/>
</dbReference>
<dbReference type="GO" id="GO:0006508">
    <property type="term" value="P:proteolysis"/>
    <property type="evidence" value="ECO:0007669"/>
    <property type="project" value="UniProtKB-KW"/>
</dbReference>
<protein>
    <submittedName>
        <fullName evidence="5">M20/M25/M40 family metallo-hydrolase</fullName>
    </submittedName>
</protein>
<organism evidence="5 6">
    <name type="scientific">Phytoactinopolyspora mesophila</name>
    <dbReference type="NCBI Taxonomy" id="2650750"/>
    <lineage>
        <taxon>Bacteria</taxon>
        <taxon>Bacillati</taxon>
        <taxon>Actinomycetota</taxon>
        <taxon>Actinomycetes</taxon>
        <taxon>Jiangellales</taxon>
        <taxon>Jiangellaceae</taxon>
        <taxon>Phytoactinopolyspora</taxon>
    </lineage>
</organism>
<evidence type="ECO:0000256" key="1">
    <source>
        <dbReference type="ARBA" id="ARBA00022670"/>
    </source>
</evidence>
<evidence type="ECO:0000256" key="2">
    <source>
        <dbReference type="ARBA" id="ARBA00022723"/>
    </source>
</evidence>
<gene>
    <name evidence="5" type="ORF">F7O44_27380</name>
</gene>
<accession>A0A7K3MBX0</accession>
<dbReference type="InterPro" id="IPR011650">
    <property type="entry name" value="Peptidase_M20_dimer"/>
</dbReference>
<dbReference type="Pfam" id="PF07687">
    <property type="entry name" value="M20_dimer"/>
    <property type="match status" value="1"/>
</dbReference>